<comment type="similarity">
    <text evidence="2">Belongs to the major facilitator superfamily. TCR/Tet family.</text>
</comment>
<evidence type="ECO:0000256" key="4">
    <source>
        <dbReference type="ARBA" id="ARBA00022989"/>
    </source>
</evidence>
<dbReference type="Gene3D" id="1.20.1250.20">
    <property type="entry name" value="MFS general substrate transporter like domains"/>
    <property type="match status" value="1"/>
</dbReference>
<feature type="transmembrane region" description="Helical" evidence="7">
    <location>
        <begin position="379"/>
        <end position="397"/>
    </location>
</feature>
<evidence type="ECO:0000256" key="7">
    <source>
        <dbReference type="SAM" id="Phobius"/>
    </source>
</evidence>
<reference evidence="9 10" key="1">
    <citation type="journal article" date="2023" name="PLoS ONE">
        <title>Cytospora paraplurivora sp. nov. isolated from orchards with fruit tree decline syndrome in Ontario, Canada.</title>
        <authorList>
            <person name="Ilyukhin E."/>
            <person name="Nguyen H.D.T."/>
            <person name="Castle A.J."/>
            <person name="Ellouze W."/>
        </authorList>
    </citation>
    <scope>NUCLEOTIDE SEQUENCE [LARGE SCALE GENOMIC DNA]</scope>
    <source>
        <strain evidence="9 10">FDS-564</strain>
    </source>
</reference>
<feature type="domain" description="Major facilitator superfamily (MFS) profile" evidence="8">
    <location>
        <begin position="52"/>
        <end position="536"/>
    </location>
</feature>
<name>A0AAN9U1Q5_9PEZI</name>
<evidence type="ECO:0000256" key="2">
    <source>
        <dbReference type="ARBA" id="ARBA00007520"/>
    </source>
</evidence>
<evidence type="ECO:0000313" key="10">
    <source>
        <dbReference type="Proteomes" id="UP001320245"/>
    </source>
</evidence>
<dbReference type="PROSITE" id="PS50850">
    <property type="entry name" value="MFS"/>
    <property type="match status" value="1"/>
</dbReference>
<feature type="transmembrane region" description="Helical" evidence="7">
    <location>
        <begin position="449"/>
        <end position="471"/>
    </location>
</feature>
<evidence type="ECO:0000259" key="8">
    <source>
        <dbReference type="PROSITE" id="PS50850"/>
    </source>
</evidence>
<dbReference type="Gene3D" id="1.20.1720.10">
    <property type="entry name" value="Multidrug resistance protein D"/>
    <property type="match status" value="1"/>
</dbReference>
<dbReference type="InterPro" id="IPR036259">
    <property type="entry name" value="MFS_trans_sf"/>
</dbReference>
<dbReference type="GO" id="GO:0005886">
    <property type="term" value="C:plasma membrane"/>
    <property type="evidence" value="ECO:0007669"/>
    <property type="project" value="TreeGrafter"/>
</dbReference>
<dbReference type="InterPro" id="IPR020846">
    <property type="entry name" value="MFS_dom"/>
</dbReference>
<gene>
    <name evidence="9" type="primary">SGE1</name>
    <name evidence="9" type="ORF">SLS53_007176</name>
</gene>
<keyword evidence="3 7" id="KW-0812">Transmembrane</keyword>
<keyword evidence="10" id="KW-1185">Reference proteome</keyword>
<feature type="region of interest" description="Disordered" evidence="6">
    <location>
        <begin position="1"/>
        <end position="40"/>
    </location>
</feature>
<dbReference type="AlphaFoldDB" id="A0AAN9U1Q5"/>
<dbReference type="PANTHER" id="PTHR23501:SF102">
    <property type="entry name" value="DRUG TRANSPORTER, PUTATIVE (AFU_ORTHOLOGUE AFUA_3G08530)-RELATED"/>
    <property type="match status" value="1"/>
</dbReference>
<evidence type="ECO:0000256" key="5">
    <source>
        <dbReference type="ARBA" id="ARBA00023136"/>
    </source>
</evidence>
<evidence type="ECO:0000256" key="6">
    <source>
        <dbReference type="SAM" id="MobiDB-lite"/>
    </source>
</evidence>
<comment type="subcellular location">
    <subcellularLocation>
        <location evidence="1">Membrane</location>
        <topology evidence="1">Multi-pass membrane protein</topology>
    </subcellularLocation>
</comment>
<feature type="transmembrane region" description="Helical" evidence="7">
    <location>
        <begin position="274"/>
        <end position="293"/>
    </location>
</feature>
<protein>
    <submittedName>
        <fullName evidence="9">Multidrug transporter</fullName>
    </submittedName>
</protein>
<evidence type="ECO:0000313" key="9">
    <source>
        <dbReference type="EMBL" id="KAK7736148.1"/>
    </source>
</evidence>
<feature type="transmembrane region" description="Helical" evidence="7">
    <location>
        <begin position="50"/>
        <end position="70"/>
    </location>
</feature>
<proteinExistence type="inferred from homology"/>
<keyword evidence="5 7" id="KW-0472">Membrane</keyword>
<feature type="transmembrane region" description="Helical" evidence="7">
    <location>
        <begin position="90"/>
        <end position="108"/>
    </location>
</feature>
<dbReference type="CDD" id="cd17502">
    <property type="entry name" value="MFS_Azr1_MDR_like"/>
    <property type="match status" value="1"/>
</dbReference>
<dbReference type="GO" id="GO:0022857">
    <property type="term" value="F:transmembrane transporter activity"/>
    <property type="evidence" value="ECO:0007669"/>
    <property type="project" value="InterPro"/>
</dbReference>
<dbReference type="PRINTS" id="PR01036">
    <property type="entry name" value="TCRTETB"/>
</dbReference>
<evidence type="ECO:0000256" key="3">
    <source>
        <dbReference type="ARBA" id="ARBA00022692"/>
    </source>
</evidence>
<feature type="transmembrane region" description="Helical" evidence="7">
    <location>
        <begin position="403"/>
        <end position="428"/>
    </location>
</feature>
<feature type="transmembrane region" description="Helical" evidence="7">
    <location>
        <begin position="178"/>
        <end position="200"/>
    </location>
</feature>
<dbReference type="Pfam" id="PF07690">
    <property type="entry name" value="MFS_1"/>
    <property type="match status" value="1"/>
</dbReference>
<keyword evidence="4 7" id="KW-1133">Transmembrane helix</keyword>
<feature type="transmembrane region" description="Helical" evidence="7">
    <location>
        <begin position="353"/>
        <end position="372"/>
    </location>
</feature>
<feature type="transmembrane region" description="Helical" evidence="7">
    <location>
        <begin position="513"/>
        <end position="531"/>
    </location>
</feature>
<sequence length="580" mass="62774">MEDTERLSRILEVDTPYQTDVDSTEDIQGGRDNPGDPIDPPTGLSKVRHAILVASMFLALFLPALDQTIVSTALPNIMYSLRAESSNSGYTWIGSAYALAQAVVMPFFGQASEVFGRKWAFLTAISIFMVGSCLCGASQNVSMLIASRTVQGMGAGGITGLVIILIGDLVSTRKRGKYQGFIGATFAVASALGPVLSGVLAQHVSWRWVGDAKPPMFDPLLINLLFLNISRPTKSFRDSIQSLDFLGIVSVSLTTVMLLLAFEWASLGESWGSTRIVSCLLVSSFAFVSFIFAETRAIKPVIPLRFFTHPTRIGAYISAFFHAIGYMGLNYYLPIYFQAVRGESASQSGISMLPIVLMFGIVSTGAGYLITVTKRYQELIWASFVLATVGCGLLIMLNESTPTAVVVILLLVAGIGVAPCFNSLLIPIHASFDDTFDNSAIAMSASAYSFIRTIGLSLGISISGLVCFDGLRQLDAGKTSGLSISQLIEKLNTMDRADKSRTVGVFSSAMRNVFIQVTVMMAIGMLASFLIQRHMLGEKIRSDHKIAMVTRDQRKNDQKDRVTVEAVKATLNSNLVRSSK</sequence>
<feature type="transmembrane region" description="Helical" evidence="7">
    <location>
        <begin position="242"/>
        <end position="262"/>
    </location>
</feature>
<feature type="transmembrane region" description="Helical" evidence="7">
    <location>
        <begin position="313"/>
        <end position="333"/>
    </location>
</feature>
<accession>A0AAN9U1Q5</accession>
<dbReference type="SUPFAM" id="SSF103473">
    <property type="entry name" value="MFS general substrate transporter"/>
    <property type="match status" value="1"/>
</dbReference>
<feature type="transmembrane region" description="Helical" evidence="7">
    <location>
        <begin position="212"/>
        <end position="230"/>
    </location>
</feature>
<feature type="transmembrane region" description="Helical" evidence="7">
    <location>
        <begin position="120"/>
        <end position="139"/>
    </location>
</feature>
<feature type="compositionally biased region" description="Basic and acidic residues" evidence="6">
    <location>
        <begin position="1"/>
        <end position="12"/>
    </location>
</feature>
<dbReference type="Proteomes" id="UP001320245">
    <property type="component" value="Unassembled WGS sequence"/>
</dbReference>
<dbReference type="PANTHER" id="PTHR23501">
    <property type="entry name" value="MAJOR FACILITATOR SUPERFAMILY"/>
    <property type="match status" value="1"/>
</dbReference>
<feature type="transmembrane region" description="Helical" evidence="7">
    <location>
        <begin position="145"/>
        <end position="166"/>
    </location>
</feature>
<comment type="caution">
    <text evidence="9">The sequence shown here is derived from an EMBL/GenBank/DDBJ whole genome shotgun (WGS) entry which is preliminary data.</text>
</comment>
<dbReference type="EMBL" id="JAJSPL020000035">
    <property type="protein sequence ID" value="KAK7736148.1"/>
    <property type="molecule type" value="Genomic_DNA"/>
</dbReference>
<evidence type="ECO:0000256" key="1">
    <source>
        <dbReference type="ARBA" id="ARBA00004141"/>
    </source>
</evidence>
<organism evidence="9 10">
    <name type="scientific">Cytospora paraplurivora</name>
    <dbReference type="NCBI Taxonomy" id="2898453"/>
    <lineage>
        <taxon>Eukaryota</taxon>
        <taxon>Fungi</taxon>
        <taxon>Dikarya</taxon>
        <taxon>Ascomycota</taxon>
        <taxon>Pezizomycotina</taxon>
        <taxon>Sordariomycetes</taxon>
        <taxon>Sordariomycetidae</taxon>
        <taxon>Diaporthales</taxon>
        <taxon>Cytosporaceae</taxon>
        <taxon>Cytospora</taxon>
    </lineage>
</organism>
<dbReference type="InterPro" id="IPR011701">
    <property type="entry name" value="MFS"/>
</dbReference>